<reference evidence="2" key="1">
    <citation type="journal article" date="2021" name="Front. Microbiol.">
        <title>Comprehensive Comparative Genomics and Phenotyping of Methylobacterium Species.</title>
        <authorList>
            <person name="Alessa O."/>
            <person name="Ogura Y."/>
            <person name="Fujitani Y."/>
            <person name="Takami H."/>
            <person name="Hayashi T."/>
            <person name="Sahin N."/>
            <person name="Tani A."/>
        </authorList>
    </citation>
    <scope>NUCLEOTIDE SEQUENCE</scope>
    <source>
        <strain evidence="2">KCTC 52305</strain>
    </source>
</reference>
<feature type="transmembrane region" description="Helical" evidence="1">
    <location>
        <begin position="62"/>
        <end position="86"/>
    </location>
</feature>
<evidence type="ECO:0000313" key="3">
    <source>
        <dbReference type="Proteomes" id="UP001055167"/>
    </source>
</evidence>
<keyword evidence="1" id="KW-0472">Membrane</keyword>
<reference evidence="2" key="2">
    <citation type="submission" date="2021-08" db="EMBL/GenBank/DDBJ databases">
        <authorList>
            <person name="Tani A."/>
            <person name="Ola A."/>
            <person name="Ogura Y."/>
            <person name="Katsura K."/>
            <person name="Hayashi T."/>
        </authorList>
    </citation>
    <scope>NUCLEOTIDE SEQUENCE</scope>
    <source>
        <strain evidence="2">KCTC 52305</strain>
    </source>
</reference>
<dbReference type="InterPro" id="IPR024399">
    <property type="entry name" value="DUF2628"/>
</dbReference>
<name>A0ABQ4QQ51_9HYPH</name>
<dbReference type="EMBL" id="BPQH01000001">
    <property type="protein sequence ID" value="GJD47369.1"/>
    <property type="molecule type" value="Genomic_DNA"/>
</dbReference>
<organism evidence="2 3">
    <name type="scientific">Methylobacterium crusticola</name>
    <dbReference type="NCBI Taxonomy" id="1697972"/>
    <lineage>
        <taxon>Bacteria</taxon>
        <taxon>Pseudomonadati</taxon>
        <taxon>Pseudomonadota</taxon>
        <taxon>Alphaproteobacteria</taxon>
        <taxon>Hyphomicrobiales</taxon>
        <taxon>Methylobacteriaceae</taxon>
        <taxon>Methylobacterium</taxon>
    </lineage>
</organism>
<accession>A0ABQ4QQ51</accession>
<keyword evidence="1" id="KW-0812">Transmembrane</keyword>
<feature type="transmembrane region" description="Helical" evidence="1">
    <location>
        <begin position="30"/>
        <end position="56"/>
    </location>
</feature>
<gene>
    <name evidence="2" type="ORF">OPKNFCMD_0075</name>
</gene>
<dbReference type="Pfam" id="PF10947">
    <property type="entry name" value="DUF2628"/>
    <property type="match status" value="1"/>
</dbReference>
<evidence type="ECO:0008006" key="4">
    <source>
        <dbReference type="Google" id="ProtNLM"/>
    </source>
</evidence>
<dbReference type="RefSeq" id="WP_128561575.1">
    <property type="nucleotide sequence ID" value="NZ_BPQH01000001.1"/>
</dbReference>
<keyword evidence="1" id="KW-1133">Transmembrane helix</keyword>
<protein>
    <recommendedName>
        <fullName evidence="4">DUF2628 domain-containing protein</fullName>
    </recommendedName>
</protein>
<evidence type="ECO:0000256" key="1">
    <source>
        <dbReference type="SAM" id="Phobius"/>
    </source>
</evidence>
<dbReference type="Proteomes" id="UP001055167">
    <property type="component" value="Unassembled WGS sequence"/>
</dbReference>
<keyword evidence="3" id="KW-1185">Reference proteome</keyword>
<sequence>MTTYTLHMADEDDPGAPEALDRARLVRDGFVWPAFWFTALWFFWHRLWLAGLLVLLAEVAAWGAGLLLGLSPGAGFAIALLLSWLIGLEASSLRRWTYERRGRPIRDAVTAADAREAEVKLVARWLRGDGARVASGPPVPVAPPNLRAGSPALGLFPEADTPR</sequence>
<evidence type="ECO:0000313" key="2">
    <source>
        <dbReference type="EMBL" id="GJD47369.1"/>
    </source>
</evidence>
<proteinExistence type="predicted"/>
<comment type="caution">
    <text evidence="2">The sequence shown here is derived from an EMBL/GenBank/DDBJ whole genome shotgun (WGS) entry which is preliminary data.</text>
</comment>